<comment type="similarity">
    <text evidence="1 2">Belongs to the dTDP-4-dehydrorhamnose reductase family.</text>
</comment>
<comment type="pathway">
    <text evidence="2">Carbohydrate biosynthesis; dTDP-L-rhamnose biosynthesis.</text>
</comment>
<proteinExistence type="inferred from homology"/>
<evidence type="ECO:0000256" key="1">
    <source>
        <dbReference type="ARBA" id="ARBA00010944"/>
    </source>
</evidence>
<dbReference type="Gene3D" id="3.40.50.720">
    <property type="entry name" value="NAD(P)-binding Rossmann-like Domain"/>
    <property type="match status" value="1"/>
</dbReference>
<dbReference type="InterPro" id="IPR005913">
    <property type="entry name" value="dTDP_dehydrorham_reduct"/>
</dbReference>
<evidence type="ECO:0000313" key="4">
    <source>
        <dbReference type="EMBL" id="OGE37876.1"/>
    </source>
</evidence>
<dbReference type="AlphaFoldDB" id="A0A1F5KAB4"/>
<dbReference type="InterPro" id="IPR036291">
    <property type="entry name" value="NAD(P)-bd_dom_sf"/>
</dbReference>
<evidence type="ECO:0000256" key="2">
    <source>
        <dbReference type="RuleBase" id="RU364082"/>
    </source>
</evidence>
<keyword evidence="2" id="KW-0521">NADP</keyword>
<dbReference type="EC" id="1.1.1.133" evidence="2"/>
<dbReference type="GO" id="GO:0019305">
    <property type="term" value="P:dTDP-rhamnose biosynthetic process"/>
    <property type="evidence" value="ECO:0007669"/>
    <property type="project" value="UniProtKB-UniPathway"/>
</dbReference>
<keyword evidence="2" id="KW-0560">Oxidoreductase</keyword>
<evidence type="ECO:0000259" key="3">
    <source>
        <dbReference type="Pfam" id="PF04321"/>
    </source>
</evidence>
<reference evidence="4 5" key="1">
    <citation type="journal article" date="2016" name="Nat. Commun.">
        <title>Thousands of microbial genomes shed light on interconnected biogeochemical processes in an aquifer system.</title>
        <authorList>
            <person name="Anantharaman K."/>
            <person name="Brown C.T."/>
            <person name="Hug L.A."/>
            <person name="Sharon I."/>
            <person name="Castelle C.J."/>
            <person name="Probst A.J."/>
            <person name="Thomas B.C."/>
            <person name="Singh A."/>
            <person name="Wilkins M.J."/>
            <person name="Karaoz U."/>
            <person name="Brodie E.L."/>
            <person name="Williams K.H."/>
            <person name="Hubbard S.S."/>
            <person name="Banfield J.F."/>
        </authorList>
    </citation>
    <scope>NUCLEOTIDE SEQUENCE [LARGE SCALE GENOMIC DNA]</scope>
</reference>
<name>A0A1F5KAB4_9BACT</name>
<dbReference type="Proteomes" id="UP000176527">
    <property type="component" value="Unassembled WGS sequence"/>
</dbReference>
<evidence type="ECO:0000313" key="5">
    <source>
        <dbReference type="Proteomes" id="UP000176527"/>
    </source>
</evidence>
<dbReference type="SUPFAM" id="SSF51735">
    <property type="entry name" value="NAD(P)-binding Rossmann-fold domains"/>
    <property type="match status" value="1"/>
</dbReference>
<dbReference type="EMBL" id="MFDE01000034">
    <property type="protein sequence ID" value="OGE37876.1"/>
    <property type="molecule type" value="Genomic_DNA"/>
</dbReference>
<accession>A0A1F5KAB4</accession>
<comment type="caution">
    <text evidence="4">The sequence shown here is derived from an EMBL/GenBank/DDBJ whole genome shotgun (WGS) entry which is preliminary data.</text>
</comment>
<dbReference type="PANTHER" id="PTHR10491:SF4">
    <property type="entry name" value="METHIONINE ADENOSYLTRANSFERASE 2 SUBUNIT BETA"/>
    <property type="match status" value="1"/>
</dbReference>
<protein>
    <recommendedName>
        <fullName evidence="2">dTDP-4-dehydrorhamnose reductase</fullName>
        <ecNumber evidence="2">1.1.1.133</ecNumber>
    </recommendedName>
</protein>
<dbReference type="InterPro" id="IPR029903">
    <property type="entry name" value="RmlD-like-bd"/>
</dbReference>
<sequence>MSKVASLVTENNMKEILIIGPGSLTGSRFVELGKDKFEMYGAGGGMDENLTGLVSFQSLDITNQKNVEAAVSSFPGTYVMNFAGATLVDEIEKTRPADSTDKKQLDENIAYKVNVLGTKFLADACKKYDKFPIFISTGFVFDGKDGPYSEEDQVASLPDDVSWYAWTKILAENEVKKSGVENLTIRISYPYRSEYIGKLDFARNFLKVYDEYKSGIRDSIYPMFADQFLTPTFIDDIPRSVGLLLGKGEAGVFHLSSPEIVTPYDFCLELLRVARNVDNPEELIKKGSIVEFQQSHPEIAKRPVQGGEKSDKIKMLGFTPTSWKEGIRKAFEKKG</sequence>
<gene>
    <name evidence="4" type="ORF">A3F00_00075</name>
</gene>
<comment type="function">
    <text evidence="2">Catalyzes the reduction of dTDP-6-deoxy-L-lyxo-4-hexulose to yield dTDP-L-rhamnose.</text>
</comment>
<feature type="domain" description="RmlD-like substrate binding" evidence="3">
    <location>
        <begin position="16"/>
        <end position="332"/>
    </location>
</feature>
<dbReference type="PANTHER" id="PTHR10491">
    <property type="entry name" value="DTDP-4-DEHYDRORHAMNOSE REDUCTASE"/>
    <property type="match status" value="1"/>
</dbReference>
<dbReference type="UniPathway" id="UPA00124"/>
<dbReference type="GO" id="GO:0008831">
    <property type="term" value="F:dTDP-4-dehydrorhamnose reductase activity"/>
    <property type="evidence" value="ECO:0007669"/>
    <property type="project" value="UniProtKB-EC"/>
</dbReference>
<organism evidence="4 5">
    <name type="scientific">Candidatus Daviesbacteria bacterium RIFCSPHIGHO2_12_FULL_37_11</name>
    <dbReference type="NCBI Taxonomy" id="1797777"/>
    <lineage>
        <taxon>Bacteria</taxon>
        <taxon>Candidatus Daviesiibacteriota</taxon>
    </lineage>
</organism>
<dbReference type="Pfam" id="PF04321">
    <property type="entry name" value="RmlD_sub_bind"/>
    <property type="match status" value="1"/>
</dbReference>